<dbReference type="Gene3D" id="3.40.50.1820">
    <property type="entry name" value="alpha/beta hydrolase"/>
    <property type="match status" value="1"/>
</dbReference>
<keyword evidence="3" id="KW-1185">Reference proteome</keyword>
<keyword evidence="2" id="KW-0808">Transferase</keyword>
<dbReference type="Pfam" id="PF20408">
    <property type="entry name" value="Abhydrolase_11"/>
    <property type="match status" value="1"/>
</dbReference>
<dbReference type="EMBL" id="CP036525">
    <property type="protein sequence ID" value="QDT02119.1"/>
    <property type="molecule type" value="Genomic_DNA"/>
</dbReference>
<reference evidence="2 3" key="1">
    <citation type="submission" date="2019-02" db="EMBL/GenBank/DDBJ databases">
        <title>Deep-cultivation of Planctomycetes and their phenomic and genomic characterization uncovers novel biology.</title>
        <authorList>
            <person name="Wiegand S."/>
            <person name="Jogler M."/>
            <person name="Boedeker C."/>
            <person name="Pinto D."/>
            <person name="Vollmers J."/>
            <person name="Rivas-Marin E."/>
            <person name="Kohn T."/>
            <person name="Peeters S.H."/>
            <person name="Heuer A."/>
            <person name="Rast P."/>
            <person name="Oberbeckmann S."/>
            <person name="Bunk B."/>
            <person name="Jeske O."/>
            <person name="Meyerdierks A."/>
            <person name="Storesund J.E."/>
            <person name="Kallscheuer N."/>
            <person name="Luecker S."/>
            <person name="Lage O.M."/>
            <person name="Pohl T."/>
            <person name="Merkel B.J."/>
            <person name="Hornburger P."/>
            <person name="Mueller R.-W."/>
            <person name="Bruemmer F."/>
            <person name="Labrenz M."/>
            <person name="Spormann A.M."/>
            <person name="Op den Camp H."/>
            <person name="Overmann J."/>
            <person name="Amann R."/>
            <person name="Jetten M.S.M."/>
            <person name="Mascher T."/>
            <person name="Medema M.H."/>
            <person name="Devos D.P."/>
            <person name="Kaster A.-K."/>
            <person name="Ovreas L."/>
            <person name="Rohde M."/>
            <person name="Galperin M.Y."/>
            <person name="Jogler C."/>
        </authorList>
    </citation>
    <scope>NUCLEOTIDE SEQUENCE [LARGE SCALE GENOMIC DNA]</scope>
    <source>
        <strain evidence="2 3">K22_7</strain>
    </source>
</reference>
<dbReference type="AlphaFoldDB" id="A0A517N4R6"/>
<dbReference type="KEGG" id="rlc:K227x_04900"/>
<dbReference type="Proteomes" id="UP000318538">
    <property type="component" value="Chromosome"/>
</dbReference>
<dbReference type="InterPro" id="IPR029058">
    <property type="entry name" value="AB_hydrolase_fold"/>
</dbReference>
<organism evidence="2 3">
    <name type="scientific">Rubripirellula lacrimiformis</name>
    <dbReference type="NCBI Taxonomy" id="1930273"/>
    <lineage>
        <taxon>Bacteria</taxon>
        <taxon>Pseudomonadati</taxon>
        <taxon>Planctomycetota</taxon>
        <taxon>Planctomycetia</taxon>
        <taxon>Pirellulales</taxon>
        <taxon>Pirellulaceae</taxon>
        <taxon>Rubripirellula</taxon>
    </lineage>
</organism>
<dbReference type="OrthoDB" id="9780269at2"/>
<sequence>MNHHEITTVHRIGPKRLRAVLAVPESAVGLVIFAHGSDSSCVSPRNEHIASRLNQDGIATLLFDFLTGAESSERENSFKPPLLADRLMEVIAWTQQQNALNGLPVGLFGSGTGMAAVIVAAANQPIPLRAIVGRGGRTDLVSRWLEQVTVPTLFIVGELDHSLLIANQIAAHTVKGESRFQVINGASHLFSEAGKLSEVAEIAAEWFVTHLDATAPTSVPPG</sequence>
<evidence type="ECO:0000313" key="2">
    <source>
        <dbReference type="EMBL" id="QDT02119.1"/>
    </source>
</evidence>
<dbReference type="SUPFAM" id="SSF53474">
    <property type="entry name" value="alpha/beta-Hydrolases"/>
    <property type="match status" value="1"/>
</dbReference>
<evidence type="ECO:0000259" key="1">
    <source>
        <dbReference type="Pfam" id="PF20408"/>
    </source>
</evidence>
<dbReference type="GO" id="GO:0016740">
    <property type="term" value="F:transferase activity"/>
    <property type="evidence" value="ECO:0007669"/>
    <property type="project" value="UniProtKB-KW"/>
</dbReference>
<proteinExistence type="predicted"/>
<evidence type="ECO:0000313" key="3">
    <source>
        <dbReference type="Proteomes" id="UP000318538"/>
    </source>
</evidence>
<feature type="domain" description="KANL3/Tex30 alpha/beta hydrolase-like" evidence="1">
    <location>
        <begin position="30"/>
        <end position="193"/>
    </location>
</feature>
<protein>
    <submittedName>
        <fullName evidence="2">Phosphoribosyl transferase/MT0597</fullName>
    </submittedName>
</protein>
<accession>A0A517N4R6</accession>
<dbReference type="InterPro" id="IPR046879">
    <property type="entry name" value="KANL3/Tex30_Abhydrolase"/>
</dbReference>
<dbReference type="RefSeq" id="WP_145167884.1">
    <property type="nucleotide sequence ID" value="NZ_CP036525.1"/>
</dbReference>
<name>A0A517N4R6_9BACT</name>
<gene>
    <name evidence="2" type="ORF">K227x_04900</name>
</gene>